<evidence type="ECO:0000256" key="1">
    <source>
        <dbReference type="ARBA" id="ARBA00000073"/>
    </source>
</evidence>
<feature type="domain" description="Pseudouridine synthase RsuA/RluA-like" evidence="5">
    <location>
        <begin position="114"/>
        <end position="264"/>
    </location>
</feature>
<dbReference type="RefSeq" id="WP_373306758.1">
    <property type="nucleotide sequence ID" value="NZ_BORB01000012.1"/>
</dbReference>
<dbReference type="PROSITE" id="PS50889">
    <property type="entry name" value="S4"/>
    <property type="match status" value="1"/>
</dbReference>
<reference evidence="6 7" key="1">
    <citation type="submission" date="2021-03" db="EMBL/GenBank/DDBJ databases">
        <title>Antimicrobial resistance genes in bacteria isolated from Japanese honey, and their potential for conferring macrolide and lincosamide resistance in the American foulbrood pathogen Paenibacillus larvae.</title>
        <authorList>
            <person name="Okamoto M."/>
            <person name="Kumagai M."/>
            <person name="Kanamori H."/>
            <person name="Takamatsu D."/>
        </authorList>
    </citation>
    <scope>NUCLEOTIDE SEQUENCE [LARGE SCALE GENOMIC DNA]</scope>
    <source>
        <strain evidence="6 7">J8TS2</strain>
    </source>
</reference>
<dbReference type="PANTHER" id="PTHR21600:SF35">
    <property type="entry name" value="PSEUDOURIDINE SYNTHASE"/>
    <property type="match status" value="1"/>
</dbReference>
<dbReference type="InterPro" id="IPR006145">
    <property type="entry name" value="PsdUridine_synth_RsuA/RluA"/>
</dbReference>
<dbReference type="InterPro" id="IPR006224">
    <property type="entry name" value="PsdUridine_synth_RluA-like_CS"/>
</dbReference>
<evidence type="ECO:0000313" key="7">
    <source>
        <dbReference type="Proteomes" id="UP000679950"/>
    </source>
</evidence>
<dbReference type="SUPFAM" id="SSF55120">
    <property type="entry name" value="Pseudouridine synthase"/>
    <property type="match status" value="1"/>
</dbReference>
<evidence type="ECO:0000256" key="3">
    <source>
        <dbReference type="PROSITE-ProRule" id="PRU00182"/>
    </source>
</evidence>
<comment type="function">
    <text evidence="4">Responsible for synthesis of pseudouridine from uracil.</text>
</comment>
<dbReference type="InterPro" id="IPR006225">
    <property type="entry name" value="PsdUridine_synth_RluC/D"/>
</dbReference>
<sequence>MQDFAHFLSGKESTIHLFRTVDKNMKQHELNWEITREHKNKEIKVFLQEQGISRRALSAIKFTGGHIRVNGVEQNVRYRLQECDFLELLFPPEQENERLVKEPIPLWIMYEDEDLLVVNKPAGMNTIPSRQQPTGSLANALAYYYKQIKLASAVHIVTRLDRDTSGLVLIAKHRHAHHLLSQMQKQGEVQRFYEAFADGVLQQPVGIINEPIGRKSDSIIEREVRRDGQPAVTRYKVIQSTSTFTHVQLKLETGRTHQIRVHLSYIGHPLLGDDLYGGKRNLIERQALHCRQIQFTHPISQECLSFQVDLPEDLQILLNRK</sequence>
<evidence type="ECO:0000256" key="4">
    <source>
        <dbReference type="RuleBase" id="RU362028"/>
    </source>
</evidence>
<comment type="similarity">
    <text evidence="2 4">Belongs to the pseudouridine synthase RluA family.</text>
</comment>
<evidence type="ECO:0000313" key="6">
    <source>
        <dbReference type="EMBL" id="GIN57436.1"/>
    </source>
</evidence>
<keyword evidence="4" id="KW-0413">Isomerase</keyword>
<dbReference type="PANTHER" id="PTHR21600">
    <property type="entry name" value="MITOCHONDRIAL RNA PSEUDOURIDINE SYNTHASE"/>
    <property type="match status" value="1"/>
</dbReference>
<dbReference type="Pfam" id="PF00849">
    <property type="entry name" value="PseudoU_synth_2"/>
    <property type="match status" value="1"/>
</dbReference>
<comment type="caution">
    <text evidence="6">The sequence shown here is derived from an EMBL/GenBank/DDBJ whole genome shotgun (WGS) entry which is preliminary data.</text>
</comment>
<dbReference type="Proteomes" id="UP000679950">
    <property type="component" value="Unassembled WGS sequence"/>
</dbReference>
<keyword evidence="7" id="KW-1185">Reference proteome</keyword>
<name>A0ABQ4KJ06_9BACI</name>
<dbReference type="Gene3D" id="3.30.2350.10">
    <property type="entry name" value="Pseudouridine synthase"/>
    <property type="match status" value="1"/>
</dbReference>
<dbReference type="NCBIfam" id="TIGR00005">
    <property type="entry name" value="rluA_subfam"/>
    <property type="match status" value="1"/>
</dbReference>
<keyword evidence="3" id="KW-0694">RNA-binding</keyword>
<accession>A0ABQ4KJ06</accession>
<dbReference type="EC" id="5.4.99.-" evidence="4"/>
<evidence type="ECO:0000256" key="2">
    <source>
        <dbReference type="ARBA" id="ARBA00010876"/>
    </source>
</evidence>
<dbReference type="CDD" id="cd02869">
    <property type="entry name" value="PseudoU_synth_RluA_like"/>
    <property type="match status" value="1"/>
</dbReference>
<comment type="catalytic activity">
    <reaction evidence="1 4">
        <text>a uridine in RNA = a pseudouridine in RNA</text>
        <dbReference type="Rhea" id="RHEA:48348"/>
        <dbReference type="Rhea" id="RHEA-COMP:12068"/>
        <dbReference type="Rhea" id="RHEA-COMP:12069"/>
        <dbReference type="ChEBI" id="CHEBI:65314"/>
        <dbReference type="ChEBI" id="CHEBI:65315"/>
    </reaction>
</comment>
<dbReference type="InterPro" id="IPR020103">
    <property type="entry name" value="PsdUridine_synth_cat_dom_sf"/>
</dbReference>
<gene>
    <name evidence="6" type="ORF">J8TS2_17550</name>
</gene>
<organism evidence="6 7">
    <name type="scientific">Lederbergia ruris</name>
    <dbReference type="NCBI Taxonomy" id="217495"/>
    <lineage>
        <taxon>Bacteria</taxon>
        <taxon>Bacillati</taxon>
        <taxon>Bacillota</taxon>
        <taxon>Bacilli</taxon>
        <taxon>Bacillales</taxon>
        <taxon>Bacillaceae</taxon>
        <taxon>Lederbergia</taxon>
    </lineage>
</organism>
<evidence type="ECO:0000259" key="5">
    <source>
        <dbReference type="Pfam" id="PF00849"/>
    </source>
</evidence>
<proteinExistence type="inferred from homology"/>
<dbReference type="InterPro" id="IPR050188">
    <property type="entry name" value="RluA_PseudoU_synthase"/>
</dbReference>
<dbReference type="EMBL" id="BORB01000012">
    <property type="protein sequence ID" value="GIN57436.1"/>
    <property type="molecule type" value="Genomic_DNA"/>
</dbReference>
<dbReference type="PROSITE" id="PS01129">
    <property type="entry name" value="PSI_RLU"/>
    <property type="match status" value="1"/>
</dbReference>
<protein>
    <recommendedName>
        <fullName evidence="4">Pseudouridine synthase</fullName>
        <ecNumber evidence="4">5.4.99.-</ecNumber>
    </recommendedName>
</protein>